<keyword evidence="6" id="KW-1133">Transmembrane helix</keyword>
<dbReference type="InterPro" id="IPR011006">
    <property type="entry name" value="CheY-like_superfamily"/>
</dbReference>
<dbReference type="CDD" id="cd16919">
    <property type="entry name" value="HATPase_CckA-like"/>
    <property type="match status" value="1"/>
</dbReference>
<keyword evidence="6" id="KW-0812">Transmembrane</keyword>
<evidence type="ECO:0000256" key="2">
    <source>
        <dbReference type="ARBA" id="ARBA00012438"/>
    </source>
</evidence>
<dbReference type="CDD" id="cd00082">
    <property type="entry name" value="HisKA"/>
    <property type="match status" value="1"/>
</dbReference>
<dbReference type="InterPro" id="IPR001789">
    <property type="entry name" value="Sig_transdc_resp-reg_receiver"/>
</dbReference>
<dbReference type="SMART" id="SM00387">
    <property type="entry name" value="HATPase_c"/>
    <property type="match status" value="1"/>
</dbReference>
<dbReference type="Pfam" id="PF05227">
    <property type="entry name" value="CHASE3"/>
    <property type="match status" value="1"/>
</dbReference>
<evidence type="ECO:0000256" key="5">
    <source>
        <dbReference type="SAM" id="MobiDB-lite"/>
    </source>
</evidence>
<evidence type="ECO:0000256" key="1">
    <source>
        <dbReference type="ARBA" id="ARBA00000085"/>
    </source>
</evidence>
<feature type="transmembrane region" description="Helical" evidence="6">
    <location>
        <begin position="186"/>
        <end position="205"/>
    </location>
</feature>
<dbReference type="GO" id="GO:0000155">
    <property type="term" value="F:phosphorelay sensor kinase activity"/>
    <property type="evidence" value="ECO:0007669"/>
    <property type="project" value="InterPro"/>
</dbReference>
<comment type="catalytic activity">
    <reaction evidence="1">
        <text>ATP + protein L-histidine = ADP + protein N-phospho-L-histidine.</text>
        <dbReference type="EC" id="2.7.13.3"/>
    </reaction>
</comment>
<dbReference type="OrthoDB" id="9796100at2"/>
<reference evidence="9 10" key="1">
    <citation type="submission" date="2019-05" db="EMBL/GenBank/DDBJ databases">
        <authorList>
            <person name="Pankratov T."/>
            <person name="Grouzdev D."/>
        </authorList>
    </citation>
    <scope>NUCLEOTIDE SEQUENCE [LARGE SCALE GENOMIC DNA]</scope>
    <source>
        <strain evidence="9 10">KEBCLARHB70R</strain>
    </source>
</reference>
<accession>A0A5R9J151</accession>
<dbReference type="PRINTS" id="PR00344">
    <property type="entry name" value="BCTRLSENSOR"/>
</dbReference>
<dbReference type="SMART" id="SM00448">
    <property type="entry name" value="REC"/>
    <property type="match status" value="1"/>
</dbReference>
<evidence type="ECO:0000259" key="7">
    <source>
        <dbReference type="PROSITE" id="PS50109"/>
    </source>
</evidence>
<evidence type="ECO:0000256" key="6">
    <source>
        <dbReference type="SAM" id="Phobius"/>
    </source>
</evidence>
<feature type="modified residue" description="4-aspartylphosphate" evidence="4">
    <location>
        <position position="669"/>
    </location>
</feature>
<dbReference type="EC" id="2.7.13.3" evidence="2"/>
<feature type="domain" description="Response regulatory" evidence="8">
    <location>
        <begin position="618"/>
        <end position="735"/>
    </location>
</feature>
<feature type="region of interest" description="Disordered" evidence="5">
    <location>
        <begin position="275"/>
        <end position="298"/>
    </location>
</feature>
<dbReference type="SUPFAM" id="SSF55785">
    <property type="entry name" value="PYP-like sensor domain (PAS domain)"/>
    <property type="match status" value="1"/>
</dbReference>
<keyword evidence="6" id="KW-0472">Membrane</keyword>
<gene>
    <name evidence="9" type="ORF">FE263_15885</name>
</gene>
<dbReference type="PROSITE" id="PS50110">
    <property type="entry name" value="RESPONSE_REGULATORY"/>
    <property type="match status" value="1"/>
</dbReference>
<keyword evidence="10" id="KW-1185">Reference proteome</keyword>
<name>A0A5R9J151_9PROT</name>
<dbReference type="Pfam" id="PF00512">
    <property type="entry name" value="HisKA"/>
    <property type="match status" value="1"/>
</dbReference>
<dbReference type="PROSITE" id="PS50109">
    <property type="entry name" value="HIS_KIN"/>
    <property type="match status" value="1"/>
</dbReference>
<evidence type="ECO:0000256" key="3">
    <source>
        <dbReference type="ARBA" id="ARBA00022553"/>
    </source>
</evidence>
<dbReference type="AlphaFoldDB" id="A0A5R9J151"/>
<dbReference type="InterPro" id="IPR036097">
    <property type="entry name" value="HisK_dim/P_sf"/>
</dbReference>
<dbReference type="InterPro" id="IPR003594">
    <property type="entry name" value="HATPase_dom"/>
</dbReference>
<dbReference type="InterPro" id="IPR005467">
    <property type="entry name" value="His_kinase_dom"/>
</dbReference>
<protein>
    <recommendedName>
        <fullName evidence="2">histidine kinase</fullName>
        <ecNumber evidence="2">2.7.13.3</ecNumber>
    </recommendedName>
</protein>
<dbReference type="Gene3D" id="3.40.50.2300">
    <property type="match status" value="1"/>
</dbReference>
<dbReference type="SMART" id="SM00388">
    <property type="entry name" value="HisKA"/>
    <property type="match status" value="1"/>
</dbReference>
<proteinExistence type="predicted"/>
<dbReference type="Proteomes" id="UP000305654">
    <property type="component" value="Unassembled WGS sequence"/>
</dbReference>
<dbReference type="PANTHER" id="PTHR43065:SF49">
    <property type="entry name" value="HISTIDINE KINASE"/>
    <property type="match status" value="1"/>
</dbReference>
<dbReference type="Pfam" id="PF02518">
    <property type="entry name" value="HATPase_c"/>
    <property type="match status" value="1"/>
</dbReference>
<evidence type="ECO:0000256" key="4">
    <source>
        <dbReference type="PROSITE-ProRule" id="PRU00169"/>
    </source>
</evidence>
<comment type="caution">
    <text evidence="9">The sequence shown here is derived from an EMBL/GenBank/DDBJ whole genome shotgun (WGS) entry which is preliminary data.</text>
</comment>
<dbReference type="Pfam" id="PF12860">
    <property type="entry name" value="PAS_7"/>
    <property type="match status" value="1"/>
</dbReference>
<evidence type="ECO:0000313" key="9">
    <source>
        <dbReference type="EMBL" id="TLU71390.1"/>
    </source>
</evidence>
<dbReference type="InterPro" id="IPR007891">
    <property type="entry name" value="CHASE3"/>
</dbReference>
<evidence type="ECO:0000259" key="8">
    <source>
        <dbReference type="PROSITE" id="PS50110"/>
    </source>
</evidence>
<dbReference type="SUPFAM" id="SSF52172">
    <property type="entry name" value="CheY-like"/>
    <property type="match status" value="1"/>
</dbReference>
<dbReference type="InterPro" id="IPR035965">
    <property type="entry name" value="PAS-like_dom_sf"/>
</dbReference>
<evidence type="ECO:0000313" key="10">
    <source>
        <dbReference type="Proteomes" id="UP000305654"/>
    </source>
</evidence>
<dbReference type="Gene3D" id="3.30.450.20">
    <property type="entry name" value="PAS domain"/>
    <property type="match status" value="1"/>
</dbReference>
<dbReference type="CDD" id="cd19410">
    <property type="entry name" value="HK9-like_sensor"/>
    <property type="match status" value="1"/>
</dbReference>
<dbReference type="PANTHER" id="PTHR43065">
    <property type="entry name" value="SENSOR HISTIDINE KINASE"/>
    <property type="match status" value="1"/>
</dbReference>
<sequence>MTKSDVTRTHGLMLGVLCFVLLLIAGLTWSQIDATRTARIWSQHTEEVLGAIQSLNVAAHDAETGQRGYLLTGDDDYLLPYEQALGRVTFLQGDLQRLTADNAVEQDRLRQLSPILQRKLEELAQTVQLKRDGSTDEAMRIVQTKAGLHNTQRISSILDAMMKDERLLLQQRLANGDRHSKRFRTLLLLGIGLALLALLWGAHVLRRAWVNIVRLETEQRTAALRLHTSLDSLSQGVAVFNADRRLTDWNPCFQQLLDLPVTMLRQGNRYADLASHVASSHPSGPDAQPGLEDDAARPPPFLETEAQIRHGRSRAGEPVIYERSRADGRHLELRRTPMPDAGFVLTITDMTKRAQAEAVLREAQKMQAIGQLTGGIAHDFNNLLTVILGNLEIAQARLGGDAALSGRIERATWAAQRGAALTAQLLAFARKQPLSPKPIDIALSIPDLVPLLRRTLGEHIEVRYVETAGLWPAMADAAQLESAVLNLALNARDAMPGGGRLTIELANKVLDDDYARQHAEVTAGDYTMLAVSDTGHGMSQDVLARVFEPFFTTKPDGHGTGLGLAMVFGFTKQSGGHVKVYSEPGVGTTVRLYLPRARSAPAPQVSSVPVELPRGTATLLVVEDEPTVREISVAILVDLGYRVLDAADGEEALRVFGAHAEEIDLLLTDVVLPGDLRGRALAERISALKPGIMVVYMSGYTENSIVHHGRLDEGVHLIAKPFKREQLARKLAEVLGAAAAPKDRTNILEMKPRRQN</sequence>
<dbReference type="InterPro" id="IPR003661">
    <property type="entry name" value="HisK_dim/P_dom"/>
</dbReference>
<feature type="domain" description="Histidine kinase" evidence="7">
    <location>
        <begin position="375"/>
        <end position="598"/>
    </location>
</feature>
<keyword evidence="3 4" id="KW-0597">Phosphoprotein</keyword>
<dbReference type="EMBL" id="VCDI01000006">
    <property type="protein sequence ID" value="TLU71390.1"/>
    <property type="molecule type" value="Genomic_DNA"/>
</dbReference>
<dbReference type="Pfam" id="PF00072">
    <property type="entry name" value="Response_reg"/>
    <property type="match status" value="1"/>
</dbReference>
<dbReference type="RefSeq" id="WP_138327027.1">
    <property type="nucleotide sequence ID" value="NZ_VCDI01000006.1"/>
</dbReference>
<dbReference type="SUPFAM" id="SSF55874">
    <property type="entry name" value="ATPase domain of HSP90 chaperone/DNA topoisomerase II/histidine kinase"/>
    <property type="match status" value="1"/>
</dbReference>
<dbReference type="InterPro" id="IPR004358">
    <property type="entry name" value="Sig_transdc_His_kin-like_C"/>
</dbReference>
<dbReference type="Gene3D" id="1.10.287.130">
    <property type="match status" value="1"/>
</dbReference>
<feature type="transmembrane region" description="Helical" evidence="6">
    <location>
        <begin position="12"/>
        <end position="29"/>
    </location>
</feature>
<dbReference type="SUPFAM" id="SSF47384">
    <property type="entry name" value="Homodimeric domain of signal transducing histidine kinase"/>
    <property type="match status" value="1"/>
</dbReference>
<organism evidence="9 10">
    <name type="scientific">Lichenicoccus roseus</name>
    <dbReference type="NCBI Taxonomy" id="2683649"/>
    <lineage>
        <taxon>Bacteria</taxon>
        <taxon>Pseudomonadati</taxon>
        <taxon>Pseudomonadota</taxon>
        <taxon>Alphaproteobacteria</taxon>
        <taxon>Acetobacterales</taxon>
        <taxon>Acetobacteraceae</taxon>
        <taxon>Lichenicoccus</taxon>
    </lineage>
</organism>
<dbReference type="InterPro" id="IPR036890">
    <property type="entry name" value="HATPase_C_sf"/>
</dbReference>
<dbReference type="Gene3D" id="3.30.565.10">
    <property type="entry name" value="Histidine kinase-like ATPase, C-terminal domain"/>
    <property type="match status" value="1"/>
</dbReference>